<reference evidence="4 5" key="1">
    <citation type="submission" date="2024-02" db="EMBL/GenBank/DDBJ databases">
        <authorList>
            <person name="Chen Y."/>
            <person name="Shah S."/>
            <person name="Dougan E. K."/>
            <person name="Thang M."/>
            <person name="Chan C."/>
        </authorList>
    </citation>
    <scope>NUCLEOTIDE SEQUENCE [LARGE SCALE GENOMIC DNA]</scope>
</reference>
<dbReference type="SUPFAM" id="SSF52058">
    <property type="entry name" value="L domain-like"/>
    <property type="match status" value="1"/>
</dbReference>
<evidence type="ECO:0000313" key="5">
    <source>
        <dbReference type="Proteomes" id="UP001642484"/>
    </source>
</evidence>
<dbReference type="SMART" id="SM00369">
    <property type="entry name" value="LRR_TYP"/>
    <property type="match status" value="2"/>
</dbReference>
<evidence type="ECO:0000256" key="2">
    <source>
        <dbReference type="ARBA" id="ARBA00022737"/>
    </source>
</evidence>
<feature type="compositionally biased region" description="Pro residues" evidence="3">
    <location>
        <begin position="338"/>
        <end position="347"/>
    </location>
</feature>
<keyword evidence="2" id="KW-0677">Repeat</keyword>
<evidence type="ECO:0000313" key="4">
    <source>
        <dbReference type="EMBL" id="CAK9107783.1"/>
    </source>
</evidence>
<organism evidence="4 5">
    <name type="scientific">Durusdinium trenchii</name>
    <dbReference type="NCBI Taxonomy" id="1381693"/>
    <lineage>
        <taxon>Eukaryota</taxon>
        <taxon>Sar</taxon>
        <taxon>Alveolata</taxon>
        <taxon>Dinophyceae</taxon>
        <taxon>Suessiales</taxon>
        <taxon>Symbiodiniaceae</taxon>
        <taxon>Durusdinium</taxon>
    </lineage>
</organism>
<gene>
    <name evidence="4" type="ORF">CCMP2556_LOCUS50273</name>
</gene>
<name>A0ABP0S5Y0_9DINO</name>
<dbReference type="Pfam" id="PF00560">
    <property type="entry name" value="LRR_1"/>
    <property type="match status" value="1"/>
</dbReference>
<feature type="compositionally biased region" description="Basic and acidic residues" evidence="3">
    <location>
        <begin position="359"/>
        <end position="389"/>
    </location>
</feature>
<dbReference type="InterPro" id="IPR001611">
    <property type="entry name" value="Leu-rich_rpt"/>
</dbReference>
<dbReference type="EMBL" id="CAXAMN010027028">
    <property type="protein sequence ID" value="CAK9107783.1"/>
    <property type="molecule type" value="Genomic_DNA"/>
</dbReference>
<evidence type="ECO:0000256" key="1">
    <source>
        <dbReference type="ARBA" id="ARBA00022614"/>
    </source>
</evidence>
<accession>A0ABP0S5Y0</accession>
<dbReference type="Proteomes" id="UP001642484">
    <property type="component" value="Unassembled WGS sequence"/>
</dbReference>
<dbReference type="PANTHER" id="PTHR15454:SF37">
    <property type="entry name" value="OUTER ARM DYNEIN LIGHT CHAIN 1 PROTEIN"/>
    <property type="match status" value="1"/>
</dbReference>
<evidence type="ECO:0000256" key="3">
    <source>
        <dbReference type="SAM" id="MobiDB-lite"/>
    </source>
</evidence>
<feature type="compositionally biased region" description="Low complexity" evidence="3">
    <location>
        <begin position="293"/>
        <end position="306"/>
    </location>
</feature>
<proteinExistence type="predicted"/>
<dbReference type="Gene3D" id="3.80.10.10">
    <property type="entry name" value="Ribonuclease Inhibitor"/>
    <property type="match status" value="1"/>
</dbReference>
<dbReference type="InterPro" id="IPR003591">
    <property type="entry name" value="Leu-rich_rpt_typical-subtyp"/>
</dbReference>
<dbReference type="InterPro" id="IPR032675">
    <property type="entry name" value="LRR_dom_sf"/>
</dbReference>
<protein>
    <submittedName>
        <fullName evidence="4">Uncharacterized protein</fullName>
    </submittedName>
</protein>
<dbReference type="PANTHER" id="PTHR15454">
    <property type="entry name" value="NISCHARIN RELATED"/>
    <property type="match status" value="1"/>
</dbReference>
<feature type="region of interest" description="Disordered" evidence="3">
    <location>
        <begin position="256"/>
        <end position="398"/>
    </location>
</feature>
<dbReference type="PROSITE" id="PS51450">
    <property type="entry name" value="LRR"/>
    <property type="match status" value="2"/>
</dbReference>
<keyword evidence="5" id="KW-1185">Reference proteome</keyword>
<keyword evidence="1" id="KW-0433">Leucine-rich repeat</keyword>
<sequence length="669" mass="72875">MGSTPAQLWTAFKYAMLLSADVEDDSADSQERGLQPQPLQLMKALQRVQQLQGKTELHLDDLQLESLEALLEVQVESWHSSRLWEVALRSSSALPKQLTLLSLRGNPWQDPEQLVHVHLAKLKQLTHLDLSSCRLARLPQLPPQLSELRVNSNHLRSSQGIRHCRKLREVHLARNELKSTEELEMLLELQVLDLSENSLTSIQRSLRPLAACAQLKDLHVKGNPLAKGEARALLSTLRHLFPSLVTLDAQPLHLRGSSRSSHVPRLNAAPRLDAAPNGGRGGYATVGPANYARSTCSSLRRSTSEGAGAGREGRERPPTSTPAPRGGTQRSAVRPSHFAPPPRPCSPPTSAADVSGATHGERLDDQRGQRLSPDARFRASPAREMRDAAGRQTLTTNRATAKAVVPPRTVTQEHLVQYRCLIEEKRRLLRKISSELGDGVARRCFSEVPLLRRCRPPWGAVRCSQSPRSDLDAGTDGRRGEATAVLMLRGDLRDDVGAKRADADDRLWRTLQGAADDAHSAVSTEWQDGYQDLMKLFKTAAASPQALAQSRGSRGLGGGTGLVSGRKGGTVAWEARRVPNPQDPKKGLLGLSEISDALQRMSLSGTPNLEQWSEAISAARRRSPSGLGGRPLGGEDGEFRAAGGRFFCGLGRGGLPDHLGQIFESLDDS</sequence>
<comment type="caution">
    <text evidence="4">The sequence shown here is derived from an EMBL/GenBank/DDBJ whole genome shotgun (WGS) entry which is preliminary data.</text>
</comment>